<name>A0A016WXR9_9BILA</name>
<accession>A0A016WXR9</accession>
<dbReference type="Proteomes" id="UP000024635">
    <property type="component" value="Unassembled WGS sequence"/>
</dbReference>
<dbReference type="EMBL" id="JARK01000056">
    <property type="protein sequence ID" value="EYC44594.1"/>
    <property type="molecule type" value="Genomic_DNA"/>
</dbReference>
<evidence type="ECO:0000313" key="1">
    <source>
        <dbReference type="EMBL" id="EYC44594.1"/>
    </source>
</evidence>
<sequence>MDIIKILPKLEVHPLQARAGISFILQLSFTPIYTIATESEIYSLSDLVLAAPAPAGPCATMDDFVWKADVVGV</sequence>
<reference evidence="2" key="1">
    <citation type="journal article" date="2015" name="Nat. Genet.">
        <title>The genome and transcriptome of the zoonotic hookworm Ancylostoma ceylanicum identify infection-specific gene families.</title>
        <authorList>
            <person name="Schwarz E.M."/>
            <person name="Hu Y."/>
            <person name="Antoshechkin I."/>
            <person name="Miller M.M."/>
            <person name="Sternberg P.W."/>
            <person name="Aroian R.V."/>
        </authorList>
    </citation>
    <scope>NUCLEOTIDE SEQUENCE</scope>
    <source>
        <strain evidence="2">HY135</strain>
    </source>
</reference>
<comment type="caution">
    <text evidence="1">The sequence shown here is derived from an EMBL/GenBank/DDBJ whole genome shotgun (WGS) entry which is preliminary data.</text>
</comment>
<evidence type="ECO:0000313" key="2">
    <source>
        <dbReference type="Proteomes" id="UP000024635"/>
    </source>
</evidence>
<dbReference type="AlphaFoldDB" id="A0A016WXR9"/>
<proteinExistence type="predicted"/>
<protein>
    <submittedName>
        <fullName evidence="1">Uncharacterized protein</fullName>
    </submittedName>
</protein>
<gene>
    <name evidence="1" type="primary">Acey_s0456.g1781</name>
    <name evidence="1" type="ORF">Y032_0456g1781</name>
</gene>
<organism evidence="1 2">
    <name type="scientific">Ancylostoma ceylanicum</name>
    <dbReference type="NCBI Taxonomy" id="53326"/>
    <lineage>
        <taxon>Eukaryota</taxon>
        <taxon>Metazoa</taxon>
        <taxon>Ecdysozoa</taxon>
        <taxon>Nematoda</taxon>
        <taxon>Chromadorea</taxon>
        <taxon>Rhabditida</taxon>
        <taxon>Rhabditina</taxon>
        <taxon>Rhabditomorpha</taxon>
        <taxon>Strongyloidea</taxon>
        <taxon>Ancylostomatidae</taxon>
        <taxon>Ancylostomatinae</taxon>
        <taxon>Ancylostoma</taxon>
    </lineage>
</organism>
<keyword evidence="2" id="KW-1185">Reference proteome</keyword>